<dbReference type="Gene3D" id="1.10.260.40">
    <property type="entry name" value="lambda repressor-like DNA-binding domains"/>
    <property type="match status" value="1"/>
</dbReference>
<feature type="domain" description="HTH cro/C1-type" evidence="1">
    <location>
        <begin position="20"/>
        <end position="75"/>
    </location>
</feature>
<evidence type="ECO:0000259" key="1">
    <source>
        <dbReference type="PROSITE" id="PS50943"/>
    </source>
</evidence>
<reference evidence="2" key="1">
    <citation type="journal article" date="2021" name="PeerJ">
        <title>Extensive microbial diversity within the chicken gut microbiome revealed by metagenomics and culture.</title>
        <authorList>
            <person name="Gilroy R."/>
            <person name="Ravi A."/>
            <person name="Getino M."/>
            <person name="Pursley I."/>
            <person name="Horton D.L."/>
            <person name="Alikhan N.F."/>
            <person name="Baker D."/>
            <person name="Gharbi K."/>
            <person name="Hall N."/>
            <person name="Watson M."/>
            <person name="Adriaenssens E.M."/>
            <person name="Foster-Nyarko E."/>
            <person name="Jarju S."/>
            <person name="Secka A."/>
            <person name="Antonio M."/>
            <person name="Oren A."/>
            <person name="Chaudhuri R.R."/>
            <person name="La Ragione R."/>
            <person name="Hildebrand F."/>
            <person name="Pallen M.J."/>
        </authorList>
    </citation>
    <scope>NUCLEOTIDE SEQUENCE</scope>
    <source>
        <strain evidence="2">ChiHjej12B11-9195</strain>
    </source>
</reference>
<accession>A0A9D2CR85</accession>
<protein>
    <submittedName>
        <fullName evidence="2">Helix-turn-helix domain-containing protein</fullName>
    </submittedName>
</protein>
<dbReference type="SUPFAM" id="SSF47413">
    <property type="entry name" value="lambda repressor-like DNA-binding domains"/>
    <property type="match status" value="1"/>
</dbReference>
<comment type="caution">
    <text evidence="2">The sequence shown here is derived from an EMBL/GenBank/DDBJ whole genome shotgun (WGS) entry which is preliminary data.</text>
</comment>
<organism evidence="2 3">
    <name type="scientific">Candidatus Rothia avicola</name>
    <dbReference type="NCBI Taxonomy" id="2840478"/>
    <lineage>
        <taxon>Bacteria</taxon>
        <taxon>Bacillati</taxon>
        <taxon>Actinomycetota</taxon>
        <taxon>Actinomycetes</taxon>
        <taxon>Micrococcales</taxon>
        <taxon>Micrococcaceae</taxon>
        <taxon>Rothia</taxon>
    </lineage>
</organism>
<dbReference type="Proteomes" id="UP000824134">
    <property type="component" value="Unassembled WGS sequence"/>
</dbReference>
<dbReference type="GO" id="GO:0003677">
    <property type="term" value="F:DNA binding"/>
    <property type="evidence" value="ECO:0007669"/>
    <property type="project" value="InterPro"/>
</dbReference>
<evidence type="ECO:0000313" key="3">
    <source>
        <dbReference type="Proteomes" id="UP000824134"/>
    </source>
</evidence>
<dbReference type="CDD" id="cd00093">
    <property type="entry name" value="HTH_XRE"/>
    <property type="match status" value="1"/>
</dbReference>
<gene>
    <name evidence="2" type="ORF">H9821_04875</name>
</gene>
<dbReference type="EMBL" id="DXCN01000039">
    <property type="protein sequence ID" value="HIY94983.1"/>
    <property type="molecule type" value="Genomic_DNA"/>
</dbReference>
<dbReference type="SMART" id="SM00530">
    <property type="entry name" value="HTH_XRE"/>
    <property type="match status" value="1"/>
</dbReference>
<dbReference type="AlphaFoldDB" id="A0A9D2CR85"/>
<sequence>MGRKTTARVTALMVALNEELRALIARRNMSQRQLEAASGVSQSLISKAIFKDESVLNLSQFEAICEVLGVSPSAVLESAERAVLAAQQTQAEHQRPSGRYNSAGEWVPATRDGYTLAAYETDEEKGVDYIDD</sequence>
<dbReference type="InterPro" id="IPR010982">
    <property type="entry name" value="Lambda_DNA-bd_dom_sf"/>
</dbReference>
<proteinExistence type="predicted"/>
<dbReference type="Pfam" id="PF01381">
    <property type="entry name" value="HTH_3"/>
    <property type="match status" value="1"/>
</dbReference>
<dbReference type="PROSITE" id="PS50943">
    <property type="entry name" value="HTH_CROC1"/>
    <property type="match status" value="1"/>
</dbReference>
<evidence type="ECO:0000313" key="2">
    <source>
        <dbReference type="EMBL" id="HIY94983.1"/>
    </source>
</evidence>
<reference evidence="2" key="2">
    <citation type="submission" date="2021-04" db="EMBL/GenBank/DDBJ databases">
        <authorList>
            <person name="Gilroy R."/>
        </authorList>
    </citation>
    <scope>NUCLEOTIDE SEQUENCE</scope>
    <source>
        <strain evidence="2">ChiHjej12B11-9195</strain>
    </source>
</reference>
<dbReference type="InterPro" id="IPR001387">
    <property type="entry name" value="Cro/C1-type_HTH"/>
</dbReference>
<name>A0A9D2CR85_9MICC</name>